<dbReference type="HAMAP" id="MF_01114">
    <property type="entry name" value="RecX"/>
    <property type="match status" value="1"/>
</dbReference>
<dbReference type="Proteomes" id="UP001219037">
    <property type="component" value="Chromosome"/>
</dbReference>
<evidence type="ECO:0000313" key="10">
    <source>
        <dbReference type="Proteomes" id="UP001219037"/>
    </source>
</evidence>
<reference evidence="9 10" key="1">
    <citation type="submission" date="2023-04" db="EMBL/GenBank/DDBJ databases">
        <title>Funneling lignin-derived compounds into biodiesel using alkali-halophilic Citricoccus sp. P2.</title>
        <authorList>
            <person name="Luo C.-B."/>
        </authorList>
    </citation>
    <scope>NUCLEOTIDE SEQUENCE [LARGE SCALE GENOMIC DNA]</scope>
    <source>
        <strain evidence="9 10">P2</strain>
    </source>
</reference>
<comment type="function">
    <text evidence="5">Modulates RecA activity.</text>
</comment>
<evidence type="ECO:0000259" key="8">
    <source>
        <dbReference type="Pfam" id="PF21982"/>
    </source>
</evidence>
<dbReference type="PANTHER" id="PTHR33602">
    <property type="entry name" value="REGULATORY PROTEIN RECX FAMILY PROTEIN"/>
    <property type="match status" value="1"/>
</dbReference>
<keyword evidence="4 5" id="KW-0963">Cytoplasm</keyword>
<feature type="domain" description="RecX first three-helical" evidence="8">
    <location>
        <begin position="26"/>
        <end position="64"/>
    </location>
</feature>
<dbReference type="Gene3D" id="1.10.10.10">
    <property type="entry name" value="Winged helix-like DNA-binding domain superfamily/Winged helix DNA-binding domain"/>
    <property type="match status" value="1"/>
</dbReference>
<evidence type="ECO:0000256" key="3">
    <source>
        <dbReference type="ARBA" id="ARBA00018111"/>
    </source>
</evidence>
<keyword evidence="10" id="KW-1185">Reference proteome</keyword>
<organism evidence="9 10">
    <name type="scientific">Citricoccus muralis</name>
    <dbReference type="NCBI Taxonomy" id="169134"/>
    <lineage>
        <taxon>Bacteria</taxon>
        <taxon>Bacillati</taxon>
        <taxon>Actinomycetota</taxon>
        <taxon>Actinomycetes</taxon>
        <taxon>Micrococcales</taxon>
        <taxon>Micrococcaceae</taxon>
        <taxon>Citricoccus</taxon>
    </lineage>
</organism>
<dbReference type="InterPro" id="IPR003783">
    <property type="entry name" value="Regulatory_RecX"/>
</dbReference>
<evidence type="ECO:0000256" key="4">
    <source>
        <dbReference type="ARBA" id="ARBA00022490"/>
    </source>
</evidence>
<dbReference type="Pfam" id="PF21982">
    <property type="entry name" value="RecX_HTH1"/>
    <property type="match status" value="1"/>
</dbReference>
<dbReference type="RefSeq" id="WP_270105672.1">
    <property type="nucleotide sequence ID" value="NZ_CP121252.1"/>
</dbReference>
<proteinExistence type="inferred from homology"/>
<evidence type="ECO:0000313" key="9">
    <source>
        <dbReference type="EMBL" id="WFP17619.1"/>
    </source>
</evidence>
<protein>
    <recommendedName>
        <fullName evidence="3 5">Regulatory protein RecX</fullName>
    </recommendedName>
</protein>
<comment type="subcellular location">
    <subcellularLocation>
        <location evidence="1 5">Cytoplasm</location>
    </subcellularLocation>
</comment>
<evidence type="ECO:0000256" key="5">
    <source>
        <dbReference type="HAMAP-Rule" id="MF_01114"/>
    </source>
</evidence>
<accession>A0ABY8H8Z2</accession>
<name>A0ABY8H8Z2_9MICC</name>
<evidence type="ECO:0000256" key="2">
    <source>
        <dbReference type="ARBA" id="ARBA00009695"/>
    </source>
</evidence>
<dbReference type="PANTHER" id="PTHR33602:SF1">
    <property type="entry name" value="REGULATORY PROTEIN RECX FAMILY PROTEIN"/>
    <property type="match status" value="1"/>
</dbReference>
<evidence type="ECO:0000256" key="1">
    <source>
        <dbReference type="ARBA" id="ARBA00004496"/>
    </source>
</evidence>
<dbReference type="InterPro" id="IPR053926">
    <property type="entry name" value="RecX_HTH_1st"/>
</dbReference>
<evidence type="ECO:0000256" key="6">
    <source>
        <dbReference type="SAM" id="MobiDB-lite"/>
    </source>
</evidence>
<evidence type="ECO:0000259" key="7">
    <source>
        <dbReference type="Pfam" id="PF02631"/>
    </source>
</evidence>
<gene>
    <name evidence="5" type="primary">recX</name>
    <name evidence="9" type="ORF">P8192_05815</name>
</gene>
<dbReference type="EMBL" id="CP121252">
    <property type="protein sequence ID" value="WFP17619.1"/>
    <property type="molecule type" value="Genomic_DNA"/>
</dbReference>
<feature type="domain" description="RecX second three-helical" evidence="7">
    <location>
        <begin position="72"/>
        <end position="113"/>
    </location>
</feature>
<dbReference type="InterPro" id="IPR036388">
    <property type="entry name" value="WH-like_DNA-bd_sf"/>
</dbReference>
<dbReference type="InterPro" id="IPR053924">
    <property type="entry name" value="RecX_HTH_2nd"/>
</dbReference>
<dbReference type="Pfam" id="PF02631">
    <property type="entry name" value="RecX_HTH2"/>
    <property type="match status" value="1"/>
</dbReference>
<sequence>MTARGPEEPLLETAVGDAEPDPEEVARSILLRQLTAAPKSRQQLAEKLAAKNVPEQVATAVLDRFEDVNLINDEEFARMWVRSRHQGKGLARGALRRELRAKGIDGDEAEQALDTVSDEDEREAAERLIEKKLRTQRIPTGSGPEERAERDKIVRRLVSMLARKGYSPGLGFDVVKELMTVQIENDEGLE</sequence>
<comment type="similarity">
    <text evidence="2 5">Belongs to the RecX family.</text>
</comment>
<feature type="region of interest" description="Disordered" evidence="6">
    <location>
        <begin position="1"/>
        <end position="22"/>
    </location>
</feature>